<dbReference type="EnsemblPlants" id="OMERI04G11950.4">
    <property type="protein sequence ID" value="OMERI04G11950.4"/>
    <property type="gene ID" value="OMERI04G11950"/>
</dbReference>
<dbReference type="AlphaFoldDB" id="A0A0E0DEJ6"/>
<protein>
    <submittedName>
        <fullName evidence="1">Uncharacterized protein</fullName>
    </submittedName>
</protein>
<accession>A0A0E0DEJ6</accession>
<organism evidence="1">
    <name type="scientific">Oryza meridionalis</name>
    <dbReference type="NCBI Taxonomy" id="40149"/>
    <lineage>
        <taxon>Eukaryota</taxon>
        <taxon>Viridiplantae</taxon>
        <taxon>Streptophyta</taxon>
        <taxon>Embryophyta</taxon>
        <taxon>Tracheophyta</taxon>
        <taxon>Spermatophyta</taxon>
        <taxon>Magnoliopsida</taxon>
        <taxon>Liliopsida</taxon>
        <taxon>Poales</taxon>
        <taxon>Poaceae</taxon>
        <taxon>BOP clade</taxon>
        <taxon>Oryzoideae</taxon>
        <taxon>Oryzeae</taxon>
        <taxon>Oryzinae</taxon>
        <taxon>Oryza</taxon>
    </lineage>
</organism>
<sequence length="60" mass="6793">MWPPPAAAACICRRGLPPTNHQPNNELYECHYCTNFFYDVCLPPDVMPASSFSNMLLYPS</sequence>
<name>A0A0E0DEJ6_9ORYZ</name>
<reference evidence="1" key="2">
    <citation type="submission" date="2018-05" db="EMBL/GenBank/DDBJ databases">
        <title>OmerRS3 (Oryza meridionalis Reference Sequence Version 3).</title>
        <authorList>
            <person name="Zhang J."/>
            <person name="Kudrna D."/>
            <person name="Lee S."/>
            <person name="Talag J."/>
            <person name="Welchert J."/>
            <person name="Wing R.A."/>
        </authorList>
    </citation>
    <scope>NUCLEOTIDE SEQUENCE [LARGE SCALE GENOMIC DNA]</scope>
    <source>
        <strain evidence="1">cv. OR44</strain>
    </source>
</reference>
<dbReference type="Gramene" id="OMERI04G11950.4">
    <property type="protein sequence ID" value="OMERI04G11950.4"/>
    <property type="gene ID" value="OMERI04G11950"/>
</dbReference>
<evidence type="ECO:0000313" key="1">
    <source>
        <dbReference type="EnsemblPlants" id="OMERI04G11950.4"/>
    </source>
</evidence>
<proteinExistence type="predicted"/>
<dbReference type="Proteomes" id="UP000008021">
    <property type="component" value="Chromosome 4"/>
</dbReference>
<reference evidence="1" key="1">
    <citation type="submission" date="2015-04" db="UniProtKB">
        <authorList>
            <consortium name="EnsemblPlants"/>
        </authorList>
    </citation>
    <scope>IDENTIFICATION</scope>
</reference>
<dbReference type="HOGENOM" id="CLU_2945656_0_0_1"/>
<evidence type="ECO:0000313" key="2">
    <source>
        <dbReference type="Proteomes" id="UP000008021"/>
    </source>
</evidence>
<keyword evidence="2" id="KW-1185">Reference proteome</keyword>